<evidence type="ECO:0000256" key="9">
    <source>
        <dbReference type="ARBA" id="ARBA00023125"/>
    </source>
</evidence>
<feature type="binding site" evidence="12">
    <location>
        <position position="458"/>
    </location>
    <ligand>
        <name>Zn(2+)</name>
        <dbReference type="ChEBI" id="CHEBI:29105"/>
        <label>1</label>
    </ligand>
</feature>
<feature type="binding site" evidence="12">
    <location>
        <position position="498"/>
    </location>
    <ligand>
        <name>Zn(2+)</name>
        <dbReference type="ChEBI" id="CHEBI:29105"/>
        <label>1</label>
    </ligand>
</feature>
<keyword evidence="10 12" id="KW-0413">Isomerase</keyword>
<keyword evidence="7 12" id="KW-0862">Zinc</keyword>
<evidence type="ECO:0000313" key="16">
    <source>
        <dbReference type="EMBL" id="RAJ96374.1"/>
    </source>
</evidence>
<keyword evidence="3 12" id="KW-0479">Metal-binding</keyword>
<protein>
    <recommendedName>
        <fullName evidence="12">Replication restart protein PriA</fullName>
    </recommendedName>
    <alternativeName>
        <fullName evidence="12">ATP-dependent DNA helicase PriA</fullName>
        <ecNumber evidence="12">5.6.2.4</ecNumber>
    </alternativeName>
    <alternativeName>
        <fullName evidence="12">DNA 3'-5' helicase PriA</fullName>
    </alternativeName>
</protein>
<dbReference type="Pfam" id="PF18074">
    <property type="entry name" value="PriA_C"/>
    <property type="match status" value="1"/>
</dbReference>
<dbReference type="PROSITE" id="PS51192">
    <property type="entry name" value="HELICASE_ATP_BIND_1"/>
    <property type="match status" value="1"/>
</dbReference>
<dbReference type="GO" id="GO:0006310">
    <property type="term" value="P:DNA recombination"/>
    <property type="evidence" value="ECO:0007669"/>
    <property type="project" value="InterPro"/>
</dbReference>
<dbReference type="NCBIfam" id="NF004067">
    <property type="entry name" value="PRK05580.1-4"/>
    <property type="match status" value="1"/>
</dbReference>
<dbReference type="FunFam" id="3.40.50.300:FF:000489">
    <property type="entry name" value="Primosome assembly protein PriA"/>
    <property type="match status" value="1"/>
</dbReference>
<dbReference type="PANTHER" id="PTHR30580:SF0">
    <property type="entry name" value="PRIMOSOMAL PROTEIN N"/>
    <property type="match status" value="1"/>
</dbReference>
<comment type="similarity">
    <text evidence="12">Belongs to the helicase family. PriA subfamily.</text>
</comment>
<dbReference type="FunFam" id="3.40.1440.60:FF:000001">
    <property type="entry name" value="Primosomal protein N"/>
    <property type="match status" value="1"/>
</dbReference>
<keyword evidence="6 12" id="KW-0347">Helicase</keyword>
<comment type="catalytic activity">
    <reaction evidence="12">
        <text>Couples ATP hydrolysis with the unwinding of duplex DNA by translocating in the 3'-5' direction.</text>
        <dbReference type="EC" id="5.6.2.4"/>
    </reaction>
</comment>
<evidence type="ECO:0000256" key="3">
    <source>
        <dbReference type="ARBA" id="ARBA00022723"/>
    </source>
</evidence>
<keyword evidence="1 12" id="KW-0639">Primosome</keyword>
<dbReference type="Pfam" id="PF00271">
    <property type="entry name" value="Helicase_C"/>
    <property type="match status" value="1"/>
</dbReference>
<proteinExistence type="inferred from homology"/>
<feature type="binding site" evidence="12">
    <location>
        <position position="488"/>
    </location>
    <ligand>
        <name>Zn(2+)</name>
        <dbReference type="ChEBI" id="CHEBI:29105"/>
        <label>2</label>
    </ligand>
</feature>
<evidence type="ECO:0000256" key="12">
    <source>
        <dbReference type="HAMAP-Rule" id="MF_00983"/>
    </source>
</evidence>
<dbReference type="CDD" id="cd17929">
    <property type="entry name" value="DEXHc_priA"/>
    <property type="match status" value="1"/>
</dbReference>
<feature type="binding site" evidence="12">
    <location>
        <position position="461"/>
    </location>
    <ligand>
        <name>Zn(2+)</name>
        <dbReference type="ChEBI" id="CHEBI:29105"/>
        <label>1</label>
    </ligand>
</feature>
<evidence type="ECO:0000256" key="13">
    <source>
        <dbReference type="SAM" id="MobiDB-lite"/>
    </source>
</evidence>
<comment type="cofactor">
    <cofactor evidence="12">
        <name>Zn(2+)</name>
        <dbReference type="ChEBI" id="CHEBI:29105"/>
    </cofactor>
    <text evidence="12">Binds 2 zinc ions per subunit.</text>
</comment>
<dbReference type="SUPFAM" id="SSF52540">
    <property type="entry name" value="P-loop containing nucleoside triphosphate hydrolases"/>
    <property type="match status" value="1"/>
</dbReference>
<comment type="subunit">
    <text evidence="12">Component of the replication restart primosome.</text>
</comment>
<dbReference type="GO" id="GO:0006270">
    <property type="term" value="P:DNA replication initiation"/>
    <property type="evidence" value="ECO:0007669"/>
    <property type="project" value="TreeGrafter"/>
</dbReference>
<dbReference type="AlphaFoldDB" id="A0A327WUP9"/>
<evidence type="ECO:0000259" key="15">
    <source>
        <dbReference type="PROSITE" id="PS51194"/>
    </source>
</evidence>
<feature type="region of interest" description="Disordered" evidence="13">
    <location>
        <begin position="1"/>
        <end position="21"/>
    </location>
</feature>
<dbReference type="GO" id="GO:0043138">
    <property type="term" value="F:3'-5' DNA helicase activity"/>
    <property type="evidence" value="ECO:0007669"/>
    <property type="project" value="UniProtKB-EC"/>
</dbReference>
<dbReference type="SMART" id="SM00487">
    <property type="entry name" value="DEXDc"/>
    <property type="match status" value="1"/>
</dbReference>
<evidence type="ECO:0000313" key="17">
    <source>
        <dbReference type="Proteomes" id="UP000249203"/>
    </source>
</evidence>
<evidence type="ECO:0000256" key="1">
    <source>
        <dbReference type="ARBA" id="ARBA00022515"/>
    </source>
</evidence>
<comment type="caution">
    <text evidence="16">The sequence shown here is derived from an EMBL/GenBank/DDBJ whole genome shotgun (WGS) entry which is preliminary data.</text>
</comment>
<evidence type="ECO:0000259" key="14">
    <source>
        <dbReference type="PROSITE" id="PS51192"/>
    </source>
</evidence>
<feature type="binding site" evidence="12">
    <location>
        <position position="485"/>
    </location>
    <ligand>
        <name>Zn(2+)</name>
        <dbReference type="ChEBI" id="CHEBI:29105"/>
        <label>2</label>
    </ligand>
</feature>
<feature type="binding site" evidence="12">
    <location>
        <position position="467"/>
    </location>
    <ligand>
        <name>Zn(2+)</name>
        <dbReference type="ChEBI" id="CHEBI:29105"/>
        <label>2</label>
    </ligand>
</feature>
<feature type="binding site" evidence="12">
    <location>
        <position position="501"/>
    </location>
    <ligand>
        <name>Zn(2+)</name>
        <dbReference type="ChEBI" id="CHEBI:29105"/>
        <label>1</label>
    </ligand>
</feature>
<evidence type="ECO:0000256" key="4">
    <source>
        <dbReference type="ARBA" id="ARBA00022741"/>
    </source>
</evidence>
<dbReference type="GO" id="GO:0006302">
    <property type="term" value="P:double-strand break repair"/>
    <property type="evidence" value="ECO:0007669"/>
    <property type="project" value="InterPro"/>
</dbReference>
<dbReference type="InterPro" id="IPR040498">
    <property type="entry name" value="PriA_CRR"/>
</dbReference>
<feature type="domain" description="Helicase C-terminal" evidence="15">
    <location>
        <begin position="493"/>
        <end position="655"/>
    </location>
</feature>
<dbReference type="NCBIfam" id="NF004065">
    <property type="entry name" value="PRK05580.1-1"/>
    <property type="match status" value="1"/>
</dbReference>
<dbReference type="SMART" id="SM00490">
    <property type="entry name" value="HELICc"/>
    <property type="match status" value="1"/>
</dbReference>
<dbReference type="InterPro" id="IPR041236">
    <property type="entry name" value="PriA_C"/>
</dbReference>
<dbReference type="InterPro" id="IPR014001">
    <property type="entry name" value="Helicase_ATP-bd"/>
</dbReference>
<comment type="function">
    <text evidence="12">Initiates the restart of stalled replication forks, which reloads the replicative helicase on sites other than the origin of replication. Recognizes and binds to abandoned replication forks and remodels them to uncover a helicase loading site. Promotes assembly of the primosome at these replication forks.</text>
</comment>
<feature type="binding site" evidence="12">
    <location>
        <position position="470"/>
    </location>
    <ligand>
        <name>Zn(2+)</name>
        <dbReference type="ChEBI" id="CHEBI:29105"/>
        <label>2</label>
    </ligand>
</feature>
<comment type="catalytic activity">
    <reaction evidence="11 12">
        <text>ATP + H2O = ADP + phosphate + H(+)</text>
        <dbReference type="Rhea" id="RHEA:13065"/>
        <dbReference type="ChEBI" id="CHEBI:15377"/>
        <dbReference type="ChEBI" id="CHEBI:15378"/>
        <dbReference type="ChEBI" id="CHEBI:30616"/>
        <dbReference type="ChEBI" id="CHEBI:43474"/>
        <dbReference type="ChEBI" id="CHEBI:456216"/>
        <dbReference type="EC" id="5.6.2.4"/>
    </reaction>
</comment>
<dbReference type="InterPro" id="IPR001650">
    <property type="entry name" value="Helicase_C-like"/>
</dbReference>
<evidence type="ECO:0000256" key="10">
    <source>
        <dbReference type="ARBA" id="ARBA00023235"/>
    </source>
</evidence>
<sequence>MSQSHSQPQHDQPQHHQPQHDALQATQVVRVALPVPMHRSFDYICTGPACVGARVRVSFANRDLVGMIVAVGVEPDIALSKLKAVDAVLDEQPLFDSVLWDLLHFAAQYYHHPLGEVLMHAAPAALRKGEQASYQAIRRYQMTEQGAQAQAEDFKRAPQQWRLLQLLQQRSLTPSELREQDISPSAIRALQDKAIITSVDALPQLQPWAYQQAQQGHQLNQEQAVAVAALKQASERAEGSVWLLEGVTGSGKTEVYLQAMAPVLEAGKQVLVLVPEIGLTPQTVARFNDRFDVPIVALHSGLSESERLQGWLHGRDNQAAIIIGTRSAIFTPCPQLGMLIIDEEHDLSFKQQDGFRYSARDLAVKRAHAQRVPLLLGTATPSLETLANVEAKRYHHVQLSQRAGQAQLARHKVIDLKQVRLQHGLSEPLLAHMQQHLAAGNQVLLFLNRRGFASALICHECGWVGQCARCEHPFTVHQQARNLQCHHCGAERSIPHQCHACGSSQLITQGLGTEQLEEALGQLLPEYPVLRIDRDSTRRKGQLAAHLESAASGEFPILIGTQMLAKGHHFPDVTLVALLDVDGALYSSDFRAAERLGQLYTQVAGRAGRASKPGVVVLQTHHPEHPLLQELVNNGYHDFARSALAERKLAMLPPAASMALIRSEATQAQDAEQLLQAMANTLQGSSEVIVLGPMSAPMARKAGRFRFQLLLHSASRQALHQHLRAKRSELEALPQGRKARWSLDIDPQDFT</sequence>
<dbReference type="EC" id="5.6.2.4" evidence="12"/>
<dbReference type="GO" id="GO:0016887">
    <property type="term" value="F:ATP hydrolysis activity"/>
    <property type="evidence" value="ECO:0007669"/>
    <property type="project" value="RHEA"/>
</dbReference>
<evidence type="ECO:0000256" key="6">
    <source>
        <dbReference type="ARBA" id="ARBA00022806"/>
    </source>
</evidence>
<keyword evidence="2 12" id="KW-0235">DNA replication</keyword>
<gene>
    <name evidence="12" type="primary">priA</name>
    <name evidence="16" type="ORF">B0I24_10955</name>
</gene>
<dbReference type="GO" id="GO:0005524">
    <property type="term" value="F:ATP binding"/>
    <property type="evidence" value="ECO:0007669"/>
    <property type="project" value="UniProtKB-UniRule"/>
</dbReference>
<dbReference type="Pfam" id="PF17764">
    <property type="entry name" value="PriA_3primeBD"/>
    <property type="match status" value="1"/>
</dbReference>
<dbReference type="InterPro" id="IPR042115">
    <property type="entry name" value="PriA_3primeBD_sf"/>
</dbReference>
<dbReference type="InterPro" id="IPR041222">
    <property type="entry name" value="PriA_3primeBD"/>
</dbReference>
<organism evidence="16 17">
    <name type="scientific">Aliidiomarina maris</name>
    <dbReference type="NCBI Taxonomy" id="531312"/>
    <lineage>
        <taxon>Bacteria</taxon>
        <taxon>Pseudomonadati</taxon>
        <taxon>Pseudomonadota</taxon>
        <taxon>Gammaproteobacteria</taxon>
        <taxon>Alteromonadales</taxon>
        <taxon>Idiomarinaceae</taxon>
        <taxon>Aliidiomarina</taxon>
    </lineage>
</organism>
<dbReference type="Pfam" id="PF00270">
    <property type="entry name" value="DEAD"/>
    <property type="match status" value="1"/>
</dbReference>
<feature type="compositionally biased region" description="Low complexity" evidence="13">
    <location>
        <begin position="1"/>
        <end position="11"/>
    </location>
</feature>
<dbReference type="Proteomes" id="UP000249203">
    <property type="component" value="Unassembled WGS sequence"/>
</dbReference>
<dbReference type="Pfam" id="PF18319">
    <property type="entry name" value="Zn_ribbon_PriA"/>
    <property type="match status" value="1"/>
</dbReference>
<evidence type="ECO:0000256" key="8">
    <source>
        <dbReference type="ARBA" id="ARBA00022840"/>
    </source>
</evidence>
<keyword evidence="4 12" id="KW-0547">Nucleotide-binding</keyword>
<keyword evidence="5 12" id="KW-0378">Hydrolase</keyword>
<reference evidence="16 17" key="1">
    <citation type="submission" date="2018-06" db="EMBL/GenBank/DDBJ databases">
        <title>Genomic Encyclopedia of Type Strains, Phase III (KMG-III): the genomes of soil and plant-associated and newly described type strains.</title>
        <authorList>
            <person name="Whitman W."/>
        </authorList>
    </citation>
    <scope>NUCLEOTIDE SEQUENCE [LARGE SCALE GENOMIC DNA]</scope>
    <source>
        <strain evidence="16 17">CGMCC 1.15366</strain>
    </source>
</reference>
<dbReference type="GO" id="GO:0006269">
    <property type="term" value="P:DNA replication, synthesis of primer"/>
    <property type="evidence" value="ECO:0007669"/>
    <property type="project" value="UniProtKB-KW"/>
</dbReference>
<dbReference type="InterPro" id="IPR005259">
    <property type="entry name" value="PriA"/>
</dbReference>
<evidence type="ECO:0000256" key="5">
    <source>
        <dbReference type="ARBA" id="ARBA00022801"/>
    </source>
</evidence>
<keyword evidence="8 12" id="KW-0067">ATP-binding</keyword>
<dbReference type="NCBIfam" id="TIGR00595">
    <property type="entry name" value="priA"/>
    <property type="match status" value="1"/>
</dbReference>
<feature type="domain" description="Helicase ATP-binding" evidence="14">
    <location>
        <begin position="233"/>
        <end position="399"/>
    </location>
</feature>
<dbReference type="GO" id="GO:0003677">
    <property type="term" value="F:DNA binding"/>
    <property type="evidence" value="ECO:0007669"/>
    <property type="project" value="UniProtKB-UniRule"/>
</dbReference>
<evidence type="ECO:0000256" key="2">
    <source>
        <dbReference type="ARBA" id="ARBA00022705"/>
    </source>
</evidence>
<dbReference type="PANTHER" id="PTHR30580">
    <property type="entry name" value="PRIMOSOMAL PROTEIN N"/>
    <property type="match status" value="1"/>
</dbReference>
<dbReference type="Gene3D" id="3.40.1440.60">
    <property type="entry name" value="PriA, 3(prime) DNA-binding domain"/>
    <property type="match status" value="1"/>
</dbReference>
<accession>A0A327WUP9</accession>
<keyword evidence="9 12" id="KW-0238">DNA-binding</keyword>
<dbReference type="Gene3D" id="3.40.50.300">
    <property type="entry name" value="P-loop containing nucleotide triphosphate hydrolases"/>
    <property type="match status" value="2"/>
</dbReference>
<name>A0A327WUP9_9GAMM</name>
<dbReference type="GO" id="GO:0008270">
    <property type="term" value="F:zinc ion binding"/>
    <property type="evidence" value="ECO:0007669"/>
    <property type="project" value="UniProtKB-UniRule"/>
</dbReference>
<evidence type="ECO:0000256" key="7">
    <source>
        <dbReference type="ARBA" id="ARBA00022833"/>
    </source>
</evidence>
<dbReference type="InterPro" id="IPR027417">
    <property type="entry name" value="P-loop_NTPase"/>
</dbReference>
<dbReference type="EMBL" id="QLMD01000009">
    <property type="protein sequence ID" value="RAJ96374.1"/>
    <property type="molecule type" value="Genomic_DNA"/>
</dbReference>
<dbReference type="InterPro" id="IPR011545">
    <property type="entry name" value="DEAD/DEAH_box_helicase_dom"/>
</dbReference>
<dbReference type="HAMAP" id="MF_00983">
    <property type="entry name" value="PriA"/>
    <property type="match status" value="1"/>
</dbReference>
<dbReference type="CDD" id="cd18804">
    <property type="entry name" value="SF2_C_priA"/>
    <property type="match status" value="1"/>
</dbReference>
<evidence type="ECO:0000256" key="11">
    <source>
        <dbReference type="ARBA" id="ARBA00048988"/>
    </source>
</evidence>
<dbReference type="GO" id="GO:1990077">
    <property type="term" value="C:primosome complex"/>
    <property type="evidence" value="ECO:0007669"/>
    <property type="project" value="UniProtKB-UniRule"/>
</dbReference>
<dbReference type="PROSITE" id="PS51194">
    <property type="entry name" value="HELICASE_CTER"/>
    <property type="match status" value="1"/>
</dbReference>